<name>A0A553JZC5_9ACTN</name>
<evidence type="ECO:0000313" key="1">
    <source>
        <dbReference type="EMBL" id="TRY17799.1"/>
    </source>
</evidence>
<reference evidence="1 2" key="1">
    <citation type="submission" date="2019-07" db="EMBL/GenBank/DDBJ databases">
        <authorList>
            <person name="Zhou L.-Y."/>
        </authorList>
    </citation>
    <scope>NUCLEOTIDE SEQUENCE [LARGE SCALE GENOMIC DNA]</scope>
    <source>
        <strain evidence="1 2">YIM 101269</strain>
    </source>
</reference>
<organism evidence="1 2">
    <name type="scientific">Tessaracoccus rhinocerotis</name>
    <dbReference type="NCBI Taxonomy" id="1689449"/>
    <lineage>
        <taxon>Bacteria</taxon>
        <taxon>Bacillati</taxon>
        <taxon>Actinomycetota</taxon>
        <taxon>Actinomycetes</taxon>
        <taxon>Propionibacteriales</taxon>
        <taxon>Propionibacteriaceae</taxon>
        <taxon>Tessaracoccus</taxon>
    </lineage>
</organism>
<proteinExistence type="predicted"/>
<gene>
    <name evidence="1" type="ORF">FOJ82_11040</name>
</gene>
<evidence type="ECO:0008006" key="3">
    <source>
        <dbReference type="Google" id="ProtNLM"/>
    </source>
</evidence>
<dbReference type="Proteomes" id="UP000317638">
    <property type="component" value="Unassembled WGS sequence"/>
</dbReference>
<dbReference type="RefSeq" id="WP_143938539.1">
    <property type="nucleotide sequence ID" value="NZ_VKKG01000004.1"/>
</dbReference>
<protein>
    <recommendedName>
        <fullName evidence="3">SGNH/GDSL hydrolase family protein</fullName>
    </recommendedName>
</protein>
<sequence>MAGIFVSGGCVTRDTYEQIKSEHVLTGYSARQSLISANSRPTTLEVDPRGTGFEVRAVMDDLNSTLFGKITEQAGSTDLFVIDLLVERLGVLALPDGSYVTRTPSLHKSGAIGDLFLGAPWIKFNTPEHRRLWTVAANNLVDRLRELGMVSRTLLVETPWASTSLTGTPVKPFLGWPTEEVDRWYEPYYEVLRGLGIRSIRIPEELVLSDDEHKWGASPFHYAPAAHEWLVGQFRSALAASGSR</sequence>
<dbReference type="EMBL" id="VKKG01000004">
    <property type="protein sequence ID" value="TRY17799.1"/>
    <property type="molecule type" value="Genomic_DNA"/>
</dbReference>
<dbReference type="InterPro" id="IPR046237">
    <property type="entry name" value="DUF6270"/>
</dbReference>
<dbReference type="Pfam" id="PF19786">
    <property type="entry name" value="DUF6270"/>
    <property type="match status" value="1"/>
</dbReference>
<comment type="caution">
    <text evidence="1">The sequence shown here is derived from an EMBL/GenBank/DDBJ whole genome shotgun (WGS) entry which is preliminary data.</text>
</comment>
<evidence type="ECO:0000313" key="2">
    <source>
        <dbReference type="Proteomes" id="UP000317638"/>
    </source>
</evidence>
<accession>A0A553JZC5</accession>
<dbReference type="OrthoDB" id="8421922at2"/>
<dbReference type="AlphaFoldDB" id="A0A553JZC5"/>
<keyword evidence="2" id="KW-1185">Reference proteome</keyword>